<evidence type="ECO:0000313" key="3">
    <source>
        <dbReference type="Proteomes" id="UP000010445"/>
    </source>
</evidence>
<dbReference type="Proteomes" id="UP000010445">
    <property type="component" value="Unassembled WGS sequence"/>
</dbReference>
<dbReference type="OrthoDB" id="3828153at2"/>
<accession>L1MMP1</accession>
<dbReference type="Pfam" id="PF05117">
    <property type="entry name" value="DUF695"/>
    <property type="match status" value="1"/>
</dbReference>
<proteinExistence type="predicted"/>
<name>L1MMP1_9CORY</name>
<feature type="domain" description="DUF695" evidence="1">
    <location>
        <begin position="215"/>
        <end position="337"/>
    </location>
</feature>
<dbReference type="RefSeq" id="WP_006061942.1">
    <property type="nucleotide sequence ID" value="NZ_KB290821.1"/>
</dbReference>
<gene>
    <name evidence="2" type="ORF">HMPREF9997_00246</name>
</gene>
<keyword evidence="3" id="KW-1185">Reference proteome</keyword>
<reference evidence="2 3" key="1">
    <citation type="submission" date="2012-05" db="EMBL/GenBank/DDBJ databases">
        <authorList>
            <person name="Weinstock G."/>
            <person name="Sodergren E."/>
            <person name="Lobos E.A."/>
            <person name="Fulton L."/>
            <person name="Fulton R."/>
            <person name="Courtney L."/>
            <person name="Fronick C."/>
            <person name="O'Laughlin M."/>
            <person name="Godfrey J."/>
            <person name="Wilson R.M."/>
            <person name="Miner T."/>
            <person name="Farmer C."/>
            <person name="Delehaunty K."/>
            <person name="Cordes M."/>
            <person name="Minx P."/>
            <person name="Tomlinson C."/>
            <person name="Chen J."/>
            <person name="Wollam A."/>
            <person name="Pepin K.H."/>
            <person name="Bhonagiri V."/>
            <person name="Zhang X."/>
            <person name="Suruliraj S."/>
            <person name="Warren W."/>
            <person name="Mitreva M."/>
            <person name="Mardis E.R."/>
            <person name="Wilson R.K."/>
        </authorList>
    </citation>
    <scope>NUCLEOTIDE SEQUENCE [LARGE SCALE GENOMIC DNA]</scope>
    <source>
        <strain evidence="2 3">F0235</strain>
    </source>
</reference>
<evidence type="ECO:0000259" key="1">
    <source>
        <dbReference type="Pfam" id="PF05117"/>
    </source>
</evidence>
<dbReference type="InterPro" id="IPR016097">
    <property type="entry name" value="DUF695"/>
</dbReference>
<dbReference type="HOGENOM" id="CLU_801252_0_0_11"/>
<dbReference type="STRING" id="1035195.HMPREF9997_00246"/>
<comment type="caution">
    <text evidence="2">The sequence shown here is derived from an EMBL/GenBank/DDBJ whole genome shotgun (WGS) entry which is preliminary data.</text>
</comment>
<sequence length="344" mass="38765">MAETHHPTLEEQQAAIDAFWSWWRDEGAELLDRVFTGQEQADVMGLVHPRIVAIAEQLQWEFTPGFDGARHALTVTAAGAELRGVARRWFEAAPDADDVWAFSEFRRPAQDLDVKINYEGVYVQLSETTVLYQRRNSLVDIAVYNPAFNEFDDDSIVTRLGFLLLDKTLGELNVEMWIGAIEFVRENPDDAVPISEFTDVLHDLTSEFPLIGNRNWQVAEAMVDDHPIIIRVLPPLVTLAAPLFETHVAVAFAYDAHETGLPRDEETMQALGSIEDALDSAVANDGRCVAIETGQGQRLMHFYVDSSSEVIQRMEEVLALWDRGNVNLVPSFDPGWEEVSHLRF</sequence>
<evidence type="ECO:0000313" key="2">
    <source>
        <dbReference type="EMBL" id="EKX92201.1"/>
    </source>
</evidence>
<dbReference type="AlphaFoldDB" id="L1MMP1"/>
<dbReference type="EMBL" id="AMEM01000006">
    <property type="protein sequence ID" value="EKX92201.1"/>
    <property type="molecule type" value="Genomic_DNA"/>
</dbReference>
<dbReference type="PATRIC" id="fig|1035195.3.peg.230"/>
<organism evidence="2 3">
    <name type="scientific">Corynebacterium durum F0235</name>
    <dbReference type="NCBI Taxonomy" id="1035195"/>
    <lineage>
        <taxon>Bacteria</taxon>
        <taxon>Bacillati</taxon>
        <taxon>Actinomycetota</taxon>
        <taxon>Actinomycetes</taxon>
        <taxon>Mycobacteriales</taxon>
        <taxon>Corynebacteriaceae</taxon>
        <taxon>Corynebacterium</taxon>
    </lineage>
</organism>
<protein>
    <recommendedName>
        <fullName evidence="1">DUF695 domain-containing protein</fullName>
    </recommendedName>
</protein>
<dbReference type="eggNOG" id="ENOG5030BCD">
    <property type="taxonomic scope" value="Bacteria"/>
</dbReference>